<proteinExistence type="predicted"/>
<name>X1E953_9ZZZZ</name>
<evidence type="ECO:0008006" key="2">
    <source>
        <dbReference type="Google" id="ProtNLM"/>
    </source>
</evidence>
<dbReference type="AlphaFoldDB" id="X1E953"/>
<organism evidence="1">
    <name type="scientific">marine sediment metagenome</name>
    <dbReference type="NCBI Taxonomy" id="412755"/>
    <lineage>
        <taxon>unclassified sequences</taxon>
        <taxon>metagenomes</taxon>
        <taxon>ecological metagenomes</taxon>
    </lineage>
</organism>
<gene>
    <name evidence="1" type="ORF">S03H2_05895</name>
</gene>
<accession>X1E953</accession>
<reference evidence="1" key="1">
    <citation type="journal article" date="2014" name="Front. Microbiol.">
        <title>High frequency of phylogenetically diverse reductive dehalogenase-homologous genes in deep subseafloor sedimentary metagenomes.</title>
        <authorList>
            <person name="Kawai M."/>
            <person name="Futagami T."/>
            <person name="Toyoda A."/>
            <person name="Takaki Y."/>
            <person name="Nishi S."/>
            <person name="Hori S."/>
            <person name="Arai W."/>
            <person name="Tsubouchi T."/>
            <person name="Morono Y."/>
            <person name="Uchiyama I."/>
            <person name="Ito T."/>
            <person name="Fujiyama A."/>
            <person name="Inagaki F."/>
            <person name="Takami H."/>
        </authorList>
    </citation>
    <scope>NUCLEOTIDE SEQUENCE</scope>
    <source>
        <strain evidence="1">Expedition CK06-06</strain>
    </source>
</reference>
<sequence>MNTEKIGKILIIDPDTDTQKELLSLFSSEGCRVEISEG</sequence>
<dbReference type="EMBL" id="BARU01002513">
    <property type="protein sequence ID" value="GAH29112.1"/>
    <property type="molecule type" value="Genomic_DNA"/>
</dbReference>
<comment type="caution">
    <text evidence="1">The sequence shown here is derived from an EMBL/GenBank/DDBJ whole genome shotgun (WGS) entry which is preliminary data.</text>
</comment>
<protein>
    <recommendedName>
        <fullName evidence="2">Response regulatory domain-containing protein</fullName>
    </recommendedName>
</protein>
<feature type="non-terminal residue" evidence="1">
    <location>
        <position position="38"/>
    </location>
</feature>
<evidence type="ECO:0000313" key="1">
    <source>
        <dbReference type="EMBL" id="GAH29112.1"/>
    </source>
</evidence>